<feature type="region of interest" description="Disordered" evidence="1">
    <location>
        <begin position="93"/>
        <end position="118"/>
    </location>
</feature>
<organism evidence="3 4">
    <name type="scientific">Penicillium alfredii</name>
    <dbReference type="NCBI Taxonomy" id="1506179"/>
    <lineage>
        <taxon>Eukaryota</taxon>
        <taxon>Fungi</taxon>
        <taxon>Dikarya</taxon>
        <taxon>Ascomycota</taxon>
        <taxon>Pezizomycotina</taxon>
        <taxon>Eurotiomycetes</taxon>
        <taxon>Eurotiomycetidae</taxon>
        <taxon>Eurotiales</taxon>
        <taxon>Aspergillaceae</taxon>
        <taxon>Penicillium</taxon>
    </lineage>
</organism>
<dbReference type="EMBL" id="JAPMSZ010000007">
    <property type="protein sequence ID" value="KAJ5096419.1"/>
    <property type="molecule type" value="Genomic_DNA"/>
</dbReference>
<feature type="chain" id="PRO_5041000221" evidence="2">
    <location>
        <begin position="19"/>
        <end position="118"/>
    </location>
</feature>
<dbReference type="AlphaFoldDB" id="A0A9W9K7W4"/>
<dbReference type="GeneID" id="81395525"/>
<comment type="caution">
    <text evidence="3">The sequence shown here is derived from an EMBL/GenBank/DDBJ whole genome shotgun (WGS) entry which is preliminary data.</text>
</comment>
<reference evidence="3" key="2">
    <citation type="journal article" date="2023" name="IMA Fungus">
        <title>Comparative genomic study of the Penicillium genus elucidates a diverse pangenome and 15 lateral gene transfer events.</title>
        <authorList>
            <person name="Petersen C."/>
            <person name="Sorensen T."/>
            <person name="Nielsen M.R."/>
            <person name="Sondergaard T.E."/>
            <person name="Sorensen J.L."/>
            <person name="Fitzpatrick D.A."/>
            <person name="Frisvad J.C."/>
            <person name="Nielsen K.L."/>
        </authorList>
    </citation>
    <scope>NUCLEOTIDE SEQUENCE</scope>
    <source>
        <strain evidence="3">IBT 34128</strain>
    </source>
</reference>
<dbReference type="Proteomes" id="UP001141434">
    <property type="component" value="Unassembled WGS sequence"/>
</dbReference>
<protein>
    <submittedName>
        <fullName evidence="3">Uncharacterized protein</fullName>
    </submittedName>
</protein>
<accession>A0A9W9K7W4</accession>
<name>A0A9W9K7W4_9EURO</name>
<sequence>MHFQSPLLTGLFAGLALGSTITVGTNSDGKCVLRADGAPDCTGDSGPVGGAPEDNDCSKVLALKKDGGAQVTYENGDGKLYCTLADLKVGTSCTLGTTAPEEPSGQDGGPVRARQLRA</sequence>
<keyword evidence="2" id="KW-0732">Signal</keyword>
<dbReference type="RefSeq" id="XP_056511970.1">
    <property type="nucleotide sequence ID" value="XM_056656357.1"/>
</dbReference>
<keyword evidence="4" id="KW-1185">Reference proteome</keyword>
<evidence type="ECO:0000256" key="1">
    <source>
        <dbReference type="SAM" id="MobiDB-lite"/>
    </source>
</evidence>
<evidence type="ECO:0000313" key="4">
    <source>
        <dbReference type="Proteomes" id="UP001141434"/>
    </source>
</evidence>
<gene>
    <name evidence="3" type="ORF">NUU61_005775</name>
</gene>
<feature type="signal peptide" evidence="2">
    <location>
        <begin position="1"/>
        <end position="18"/>
    </location>
</feature>
<reference evidence="3" key="1">
    <citation type="submission" date="2022-11" db="EMBL/GenBank/DDBJ databases">
        <authorList>
            <person name="Petersen C."/>
        </authorList>
    </citation>
    <scope>NUCLEOTIDE SEQUENCE</scope>
    <source>
        <strain evidence="3">IBT 34128</strain>
    </source>
</reference>
<evidence type="ECO:0000256" key="2">
    <source>
        <dbReference type="SAM" id="SignalP"/>
    </source>
</evidence>
<proteinExistence type="predicted"/>
<evidence type="ECO:0000313" key="3">
    <source>
        <dbReference type="EMBL" id="KAJ5096419.1"/>
    </source>
</evidence>